<keyword evidence="1" id="KW-0812">Transmembrane</keyword>
<keyword evidence="1" id="KW-1133">Transmembrane helix</keyword>
<proteinExistence type="predicted"/>
<evidence type="ECO:0000313" key="2">
    <source>
        <dbReference type="EMBL" id="TWF35841.1"/>
    </source>
</evidence>
<accession>A0A561PCJ3</accession>
<keyword evidence="1" id="KW-0472">Membrane</keyword>
<dbReference type="RefSeq" id="WP_145673088.1">
    <property type="nucleotide sequence ID" value="NZ_VIWO01000008.1"/>
</dbReference>
<dbReference type="Proteomes" id="UP000320811">
    <property type="component" value="Unassembled WGS sequence"/>
</dbReference>
<sequence length="1263" mass="143442">MKLSPKLYKWLKILLVLFLLRIVIGGILYYLVTHKFVKVIQYIVNKESGNTYKFDAADIDFSLLKRNIVVHNAKLICKDTLHVNAHYDASIPRLYLSIQSWRALIFHKKLLVDSLSVISPHLTMHEHMPRGPRQDTFQLSSIVQHLEQTLEYVNARIVHVQEGSLVYSRVNGPAPLHINHFNFSIVNFTKVTNSDNHILGSDDVEFSFDNQYWILPDGRNTVSFKRLHFSGKKQVFELDSCTIVSNPTATSGGMSLQADKFYFNARHLPAIYMRQELLIDTLVCIRPVLKLPGRKTSNHDKKRALDSLPNTLFKKINFRYVAVKDGALLLTGHISTGTTRSTNLNIYNLTIAHDTVPGITTDSIALSLNKIKFYSLDSLFQLSVDEFTLQHNDVIFNNVEYGPTPQNHSGKGLTFTAPSLRLNDVSLEDLLKKHLKADNALLFQPRISFLTKEKRGSKRVAVVDRGSIKMPAFYQTLHNLSEVIMVDTFHIQDGNASFTATGQLPVKLQLKNITTDVLLHNFFLSDSLVDIKHAMPNLHIREINATAGKTNITVNNYTFDGTHRHNKASQLAARLENGARLTARELYWEVFDWDVFQQSKDIQVDLIRLGTLQIQLPPKTGHTAVSHKNLPVIRIGQLDIRQLQFNNPHSSFDASNIAFRNVRTLLRFITWGSAAGQFHHISHHNGGTGLDIAQVSLNHNQATVTDASVTLYNDNGYTKIKIPSLDIAADIHSTELKELSIDSLSAHQPEVSIYHQGKAIEKSNGSIPLMTEIKQLNIQDARIEYTTVKDKDSSQLQTHVNLRGSRVQLHIGNRNRWHYDHMNMDFSRLQFHNKTIETLIPHLSVQLHQGSILENAAHQLSVTSGVDMRWQNASLALHHADSLQLQLHHLSGIFNEPAFVFRQPDKMPWASLLHNTRIDQGALYYKNKQLHATVDSFAMDPDHHGLALYRFQVMPNLSAEETFRTAKWQRDYITVTGEALHIGGLLLREQAGDTTLAIRHILADHTQLTTQRDKRIPFEHGIEKYMPTQLINTIPFRLQVDSIELRESAVTVKESSKATQQWSAIPITGINALITHFGNIHTGGDSLHIVARGQLLGSPIHHFSYRESYSDSLSGFVAQSYLAPMDLERFNTVAIPMAAVKVKRGYADSIYSRWTGNKYATLGDMHFFYHGLRIQVLDKKDTTRTGFMANLKTTLANLLLRNVNHRPTQMFFIRDREKFVFNYWVKAETSGIVTAVGIKKDRKYLKRYNKVAKKFSLPKTLTR</sequence>
<dbReference type="AlphaFoldDB" id="A0A561PCJ3"/>
<keyword evidence="3" id="KW-1185">Reference proteome</keyword>
<feature type="transmembrane region" description="Helical" evidence="1">
    <location>
        <begin position="12"/>
        <end position="32"/>
    </location>
</feature>
<name>A0A561PCJ3_9BACT</name>
<evidence type="ECO:0000313" key="3">
    <source>
        <dbReference type="Proteomes" id="UP000320811"/>
    </source>
</evidence>
<gene>
    <name evidence="2" type="ORF">FHW36_108197</name>
</gene>
<evidence type="ECO:0000256" key="1">
    <source>
        <dbReference type="SAM" id="Phobius"/>
    </source>
</evidence>
<protein>
    <submittedName>
        <fullName evidence="2">Uncharacterized protein</fullName>
    </submittedName>
</protein>
<comment type="caution">
    <text evidence="2">The sequence shown here is derived from an EMBL/GenBank/DDBJ whole genome shotgun (WGS) entry which is preliminary data.</text>
</comment>
<organism evidence="2 3">
    <name type="scientific">Chitinophaga polysaccharea</name>
    <dbReference type="NCBI Taxonomy" id="1293035"/>
    <lineage>
        <taxon>Bacteria</taxon>
        <taxon>Pseudomonadati</taxon>
        <taxon>Bacteroidota</taxon>
        <taxon>Chitinophagia</taxon>
        <taxon>Chitinophagales</taxon>
        <taxon>Chitinophagaceae</taxon>
        <taxon>Chitinophaga</taxon>
    </lineage>
</organism>
<dbReference type="OrthoDB" id="610933at2"/>
<dbReference type="EMBL" id="VIWO01000008">
    <property type="protein sequence ID" value="TWF35841.1"/>
    <property type="molecule type" value="Genomic_DNA"/>
</dbReference>
<reference evidence="2 3" key="1">
    <citation type="submission" date="2019-06" db="EMBL/GenBank/DDBJ databases">
        <title>Sorghum-associated microbial communities from plants grown in Nebraska, USA.</title>
        <authorList>
            <person name="Schachtman D."/>
        </authorList>
    </citation>
    <scope>NUCLEOTIDE SEQUENCE [LARGE SCALE GENOMIC DNA]</scope>
    <source>
        <strain evidence="2 3">1209</strain>
    </source>
</reference>